<evidence type="ECO:0000256" key="1">
    <source>
        <dbReference type="SAM" id="Phobius"/>
    </source>
</evidence>
<feature type="transmembrane region" description="Helical" evidence="1">
    <location>
        <begin position="51"/>
        <end position="69"/>
    </location>
</feature>
<keyword evidence="1" id="KW-0812">Transmembrane</keyword>
<comment type="caution">
    <text evidence="2">The sequence shown here is derived from an EMBL/GenBank/DDBJ whole genome shotgun (WGS) entry which is preliminary data.</text>
</comment>
<keyword evidence="3" id="KW-1185">Reference proteome</keyword>
<dbReference type="EMBL" id="JAVREQ010000002">
    <property type="protein sequence ID" value="MDT0377977.1"/>
    <property type="molecule type" value="Genomic_DNA"/>
</dbReference>
<gene>
    <name evidence="2" type="ORF">RM572_04205</name>
</gene>
<feature type="transmembrane region" description="Helical" evidence="1">
    <location>
        <begin position="76"/>
        <end position="97"/>
    </location>
</feature>
<dbReference type="RefSeq" id="WP_311671905.1">
    <property type="nucleotide sequence ID" value="NZ_JAVREQ010000002.1"/>
</dbReference>
<sequence length="144" mass="14275">MSTGGAGATGHPGEGALTRPGPVRWAAYALLFVLGALVGTAGALVQGGWSPGGLLLALAGAAGAFGGGAKLTRTKVGAMVPAAGWLVAAMLLTSSRAEGDFLFGTGFSSYAYLFGGMLVALLCATISLPAPPRRPTERRGARQS</sequence>
<evidence type="ECO:0000313" key="3">
    <source>
        <dbReference type="Proteomes" id="UP001183414"/>
    </source>
</evidence>
<accession>A0ABU2NNE6</accession>
<keyword evidence="1" id="KW-0472">Membrane</keyword>
<dbReference type="Proteomes" id="UP001183414">
    <property type="component" value="Unassembled WGS sequence"/>
</dbReference>
<organism evidence="2 3">
    <name type="scientific">Streptomyces hazeniae</name>
    <dbReference type="NCBI Taxonomy" id="3075538"/>
    <lineage>
        <taxon>Bacteria</taxon>
        <taxon>Bacillati</taxon>
        <taxon>Actinomycetota</taxon>
        <taxon>Actinomycetes</taxon>
        <taxon>Kitasatosporales</taxon>
        <taxon>Streptomycetaceae</taxon>
        <taxon>Streptomyces</taxon>
    </lineage>
</organism>
<name>A0ABU2NNE6_9ACTN</name>
<dbReference type="Pfam" id="PF19608">
    <property type="entry name" value="DUF6113"/>
    <property type="match status" value="1"/>
</dbReference>
<feature type="transmembrane region" description="Helical" evidence="1">
    <location>
        <begin position="25"/>
        <end position="45"/>
    </location>
</feature>
<feature type="transmembrane region" description="Helical" evidence="1">
    <location>
        <begin position="109"/>
        <end position="130"/>
    </location>
</feature>
<keyword evidence="1" id="KW-1133">Transmembrane helix</keyword>
<dbReference type="InterPro" id="IPR046095">
    <property type="entry name" value="DUF6113"/>
</dbReference>
<reference evidence="3" key="1">
    <citation type="submission" date="2023-07" db="EMBL/GenBank/DDBJ databases">
        <title>30 novel species of actinomycetes from the DSMZ collection.</title>
        <authorList>
            <person name="Nouioui I."/>
        </authorList>
    </citation>
    <scope>NUCLEOTIDE SEQUENCE [LARGE SCALE GENOMIC DNA]</scope>
    <source>
        <strain evidence="3">DSM 42041</strain>
    </source>
</reference>
<proteinExistence type="predicted"/>
<evidence type="ECO:0000313" key="2">
    <source>
        <dbReference type="EMBL" id="MDT0377977.1"/>
    </source>
</evidence>
<protein>
    <submittedName>
        <fullName evidence="2">DUF6113 family protein</fullName>
    </submittedName>
</protein>